<dbReference type="KEGG" id="acht:bsdcttw_10060"/>
<dbReference type="RefSeq" id="WP_185258332.1">
    <property type="nucleotide sequence ID" value="NZ_AP023368.1"/>
</dbReference>
<dbReference type="PANTHER" id="PTHR42754">
    <property type="entry name" value="ENDOGLUCANASE"/>
    <property type="match status" value="1"/>
</dbReference>
<sequence length="353" mass="38991">MSQLVLARSYELGYSSITNGTIQSTNGDYVLAGRLFDVNSKSSAFALRAAGDGNLIWYKEYTSQYSDFFQAITQISDGNFIATGSYFYSEFAGDEYLWIVKLNEAGEKIWEKQLGNVNEQTDGYDVTATADGGFAVTGLIREKETSNLFTWVLKFDSDGNLQWDKKFSSGVAYSINQTKDLGYILSGYHLLPGGLNSNIYILRLDPAGNIIWSKIYDEYEIYVLLDSDIKETANGHFIVAAKSVVMEIGACGNIIWSFQNEAFNMSSVLQTPEGNYGLGGSLIVNNVDHAYIAVIDRCGKQILWDNTELLYPSGLTQIFVNQAGYTTAGGYVPLNSNQYQSILAIFNPAESVN</sequence>
<dbReference type="AlphaFoldDB" id="A0A7I8DLQ7"/>
<protein>
    <recommendedName>
        <fullName evidence="3">Bulb-type lectin domain-containing protein</fullName>
    </recommendedName>
</protein>
<reference evidence="1 2" key="2">
    <citation type="submission" date="2020-08" db="EMBL/GenBank/DDBJ databases">
        <authorList>
            <person name="Ueki A."/>
            <person name="Tonouchi A."/>
        </authorList>
    </citation>
    <scope>NUCLEOTIDE SEQUENCE [LARGE SCALE GENOMIC DNA]</scope>
    <source>
        <strain evidence="1 2">CTTW</strain>
    </source>
</reference>
<accession>A0A7I8DLQ7</accession>
<dbReference type="InterPro" id="IPR011047">
    <property type="entry name" value="Quinoprotein_ADH-like_sf"/>
</dbReference>
<dbReference type="SUPFAM" id="SSF50998">
    <property type="entry name" value="Quinoprotein alcohol dehydrogenase-like"/>
    <property type="match status" value="1"/>
</dbReference>
<evidence type="ECO:0008006" key="3">
    <source>
        <dbReference type="Google" id="ProtNLM"/>
    </source>
</evidence>
<dbReference type="PANTHER" id="PTHR42754:SF1">
    <property type="entry name" value="LIPOPROTEIN"/>
    <property type="match status" value="1"/>
</dbReference>
<reference evidence="1 2" key="1">
    <citation type="submission" date="2020-08" db="EMBL/GenBank/DDBJ databases">
        <title>Draft genome sequencing of an Anaerocolumna strain isolated from anoxic soil subjected to BSD treatment.</title>
        <authorList>
            <person name="Uek A."/>
            <person name="Tonouchi A."/>
        </authorList>
    </citation>
    <scope>NUCLEOTIDE SEQUENCE [LARGE SCALE GENOMIC DNA]</scope>
    <source>
        <strain evidence="1 2">CTTW</strain>
    </source>
</reference>
<keyword evidence="2" id="KW-1185">Reference proteome</keyword>
<evidence type="ECO:0000313" key="2">
    <source>
        <dbReference type="Proteomes" id="UP000515703"/>
    </source>
</evidence>
<proteinExistence type="predicted"/>
<evidence type="ECO:0000313" key="1">
    <source>
        <dbReference type="EMBL" id="BCJ97965.1"/>
    </source>
</evidence>
<name>A0A7I8DLQ7_9FIRM</name>
<dbReference type="EMBL" id="AP023368">
    <property type="protein sequence ID" value="BCJ97965.1"/>
    <property type="molecule type" value="Genomic_DNA"/>
</dbReference>
<gene>
    <name evidence="1" type="ORF">bsdcttw_10060</name>
</gene>
<organism evidence="1 2">
    <name type="scientific">Anaerocolumna chitinilytica</name>
    <dbReference type="NCBI Taxonomy" id="1727145"/>
    <lineage>
        <taxon>Bacteria</taxon>
        <taxon>Bacillati</taxon>
        <taxon>Bacillota</taxon>
        <taxon>Clostridia</taxon>
        <taxon>Lachnospirales</taxon>
        <taxon>Lachnospiraceae</taxon>
        <taxon>Anaerocolumna</taxon>
    </lineage>
</organism>
<dbReference type="Proteomes" id="UP000515703">
    <property type="component" value="Chromosome"/>
</dbReference>